<comment type="caution">
    <text evidence="1">The sequence shown here is derived from an EMBL/GenBank/DDBJ whole genome shotgun (WGS) entry which is preliminary data.</text>
</comment>
<keyword evidence="2" id="KW-1185">Reference proteome</keyword>
<proteinExistence type="predicted"/>
<sequence length="45" mass="5446">MRSYLKTYRFIYGDFEADSRGPSHFLTCKKWCRGPKKVFYACMRT</sequence>
<dbReference type="AlphaFoldDB" id="C6LB87"/>
<gene>
    <name evidence="1" type="ORF">BRYFOR_05882</name>
</gene>
<reference evidence="1" key="1">
    <citation type="submission" date="2009-07" db="EMBL/GenBank/DDBJ databases">
        <authorList>
            <person name="Weinstock G."/>
            <person name="Sodergren E."/>
            <person name="Clifton S."/>
            <person name="Fulton L."/>
            <person name="Fulton B."/>
            <person name="Courtney L."/>
            <person name="Fronick C."/>
            <person name="Harrison M."/>
            <person name="Strong C."/>
            <person name="Farmer C."/>
            <person name="Delahaunty K."/>
            <person name="Markovic C."/>
            <person name="Hall O."/>
            <person name="Minx P."/>
            <person name="Tomlinson C."/>
            <person name="Mitreva M."/>
            <person name="Nelson J."/>
            <person name="Hou S."/>
            <person name="Wollam A."/>
            <person name="Pepin K.H."/>
            <person name="Johnson M."/>
            <person name="Bhonagiri V."/>
            <person name="Nash W.E."/>
            <person name="Warren W."/>
            <person name="Chinwalla A."/>
            <person name="Mardis E.R."/>
            <person name="Wilson R.K."/>
        </authorList>
    </citation>
    <scope>NUCLEOTIDE SEQUENCE [LARGE SCALE GENOMIC DNA]</scope>
    <source>
        <strain evidence="1">DSM 14469</strain>
    </source>
</reference>
<evidence type="ECO:0000313" key="1">
    <source>
        <dbReference type="EMBL" id="EET62218.1"/>
    </source>
</evidence>
<accession>C6LB87</accession>
<dbReference type="EMBL" id="ACCL02000003">
    <property type="protein sequence ID" value="EET62218.1"/>
    <property type="molecule type" value="Genomic_DNA"/>
</dbReference>
<organism evidence="1 2">
    <name type="scientific">Marvinbryantia formatexigens DSM 14469</name>
    <dbReference type="NCBI Taxonomy" id="478749"/>
    <lineage>
        <taxon>Bacteria</taxon>
        <taxon>Bacillati</taxon>
        <taxon>Bacillota</taxon>
        <taxon>Clostridia</taxon>
        <taxon>Lachnospirales</taxon>
        <taxon>Lachnospiraceae</taxon>
        <taxon>Marvinbryantia</taxon>
    </lineage>
</organism>
<evidence type="ECO:0000313" key="2">
    <source>
        <dbReference type="Proteomes" id="UP000005561"/>
    </source>
</evidence>
<protein>
    <submittedName>
        <fullName evidence="1">Uncharacterized protein</fullName>
    </submittedName>
</protein>
<name>C6LB87_9FIRM</name>
<dbReference type="Proteomes" id="UP000005561">
    <property type="component" value="Unassembled WGS sequence"/>
</dbReference>